<reference evidence="1" key="1">
    <citation type="submission" date="2021-06" db="EMBL/GenBank/DDBJ databases">
        <authorList>
            <person name="Kallberg Y."/>
            <person name="Tangrot J."/>
            <person name="Rosling A."/>
        </authorList>
    </citation>
    <scope>NUCLEOTIDE SEQUENCE</scope>
    <source>
        <strain evidence="1">MA453B</strain>
    </source>
</reference>
<sequence>MKGRRDNLAKKIPPHNNMKGQHIYKAVPQSGFNFELLSNAKLNKDDLIKEVKKIIPNHYLKENCAESIKHRPERLEQELDDQYYSICFSVNLNDALKYNNKSFMIA</sequence>
<protein>
    <submittedName>
        <fullName evidence="1">27211_t:CDS:1</fullName>
    </submittedName>
</protein>
<proteinExistence type="predicted"/>
<keyword evidence="2" id="KW-1185">Reference proteome</keyword>
<evidence type="ECO:0000313" key="1">
    <source>
        <dbReference type="EMBL" id="CAG8624310.1"/>
    </source>
</evidence>
<name>A0A9N9GNZ6_9GLOM</name>
<dbReference type="EMBL" id="CAJVPY010004628">
    <property type="protein sequence ID" value="CAG8624310.1"/>
    <property type="molecule type" value="Genomic_DNA"/>
</dbReference>
<organism evidence="1 2">
    <name type="scientific">Dentiscutata erythropus</name>
    <dbReference type="NCBI Taxonomy" id="1348616"/>
    <lineage>
        <taxon>Eukaryota</taxon>
        <taxon>Fungi</taxon>
        <taxon>Fungi incertae sedis</taxon>
        <taxon>Mucoromycota</taxon>
        <taxon>Glomeromycotina</taxon>
        <taxon>Glomeromycetes</taxon>
        <taxon>Diversisporales</taxon>
        <taxon>Gigasporaceae</taxon>
        <taxon>Dentiscutata</taxon>
    </lineage>
</organism>
<evidence type="ECO:0000313" key="2">
    <source>
        <dbReference type="Proteomes" id="UP000789405"/>
    </source>
</evidence>
<dbReference type="OrthoDB" id="21539at2759"/>
<dbReference type="Proteomes" id="UP000789405">
    <property type="component" value="Unassembled WGS sequence"/>
</dbReference>
<accession>A0A9N9GNZ6</accession>
<dbReference type="AlphaFoldDB" id="A0A9N9GNZ6"/>
<comment type="caution">
    <text evidence="1">The sequence shown here is derived from an EMBL/GenBank/DDBJ whole genome shotgun (WGS) entry which is preliminary data.</text>
</comment>
<gene>
    <name evidence="1" type="ORF">DERYTH_LOCUS8805</name>
</gene>